<comment type="caution">
    <text evidence="4">The sequence shown here is derived from an EMBL/GenBank/DDBJ whole genome shotgun (WGS) entry which is preliminary data.</text>
</comment>
<dbReference type="Pfam" id="PF03972">
    <property type="entry name" value="MmgE_PrpD_N"/>
    <property type="match status" value="1"/>
</dbReference>
<gene>
    <name evidence="4" type="ORF">BCM14_0789</name>
</gene>
<dbReference type="InterPro" id="IPR036148">
    <property type="entry name" value="MmgE/PrpD_sf"/>
</dbReference>
<dbReference type="GO" id="GO:0016829">
    <property type="term" value="F:lyase activity"/>
    <property type="evidence" value="ECO:0007669"/>
    <property type="project" value="InterPro"/>
</dbReference>
<name>A0A2T0XK89_9BURK</name>
<evidence type="ECO:0000259" key="3">
    <source>
        <dbReference type="Pfam" id="PF19305"/>
    </source>
</evidence>
<dbReference type="PANTHER" id="PTHR16943:SF8">
    <property type="entry name" value="2-METHYLCITRATE DEHYDRATASE"/>
    <property type="match status" value="1"/>
</dbReference>
<dbReference type="PANTHER" id="PTHR16943">
    <property type="entry name" value="2-METHYLCITRATE DEHYDRATASE-RELATED"/>
    <property type="match status" value="1"/>
</dbReference>
<dbReference type="AlphaFoldDB" id="A0A2T0XK89"/>
<dbReference type="SUPFAM" id="SSF103378">
    <property type="entry name" value="2-methylcitrate dehydratase PrpD"/>
    <property type="match status" value="1"/>
</dbReference>
<organism evidence="4 5">
    <name type="scientific">Jezberella montanilacus</name>
    <dbReference type="NCBI Taxonomy" id="323426"/>
    <lineage>
        <taxon>Bacteria</taxon>
        <taxon>Pseudomonadati</taxon>
        <taxon>Pseudomonadota</taxon>
        <taxon>Betaproteobacteria</taxon>
        <taxon>Burkholderiales</taxon>
        <taxon>Alcaligenaceae</taxon>
        <taxon>Jezberella</taxon>
    </lineage>
</organism>
<evidence type="ECO:0000259" key="2">
    <source>
        <dbReference type="Pfam" id="PF03972"/>
    </source>
</evidence>
<keyword evidence="5" id="KW-1185">Reference proteome</keyword>
<accession>A0A2T0XK89</accession>
<evidence type="ECO:0000256" key="1">
    <source>
        <dbReference type="ARBA" id="ARBA00006174"/>
    </source>
</evidence>
<feature type="domain" description="MmgE/PrpD N-terminal" evidence="2">
    <location>
        <begin position="7"/>
        <end position="248"/>
    </location>
</feature>
<dbReference type="InterPro" id="IPR045336">
    <property type="entry name" value="MmgE_PrpD_N"/>
</dbReference>
<evidence type="ECO:0000313" key="4">
    <source>
        <dbReference type="EMBL" id="PRY99345.1"/>
    </source>
</evidence>
<feature type="domain" description="MmgE/PrpD C-terminal" evidence="3">
    <location>
        <begin position="276"/>
        <end position="428"/>
    </location>
</feature>
<comment type="similarity">
    <text evidence="1">Belongs to the PrpD family.</text>
</comment>
<proteinExistence type="inferred from homology"/>
<protein>
    <submittedName>
        <fullName evidence="4">2-methylcitrate dehydratase PrpD</fullName>
    </submittedName>
</protein>
<dbReference type="EMBL" id="PVTV01000011">
    <property type="protein sequence ID" value="PRY99345.1"/>
    <property type="molecule type" value="Genomic_DNA"/>
</dbReference>
<dbReference type="OrthoDB" id="8680281at2"/>
<reference evidence="4 5" key="1">
    <citation type="submission" date="2018-03" db="EMBL/GenBank/DDBJ databases">
        <title>Genomic Encyclopedia of Type Strains, Phase III (KMG-III): the genomes of soil and plant-associated and newly described type strains.</title>
        <authorList>
            <person name="Whitman W."/>
        </authorList>
    </citation>
    <scope>NUCLEOTIDE SEQUENCE [LARGE SCALE GENOMIC DNA]</scope>
    <source>
        <strain evidence="4 5">MWH-P2sevCIIIb</strain>
    </source>
</reference>
<dbReference type="Proteomes" id="UP000238308">
    <property type="component" value="Unassembled WGS sequence"/>
</dbReference>
<dbReference type="InterPro" id="IPR042188">
    <property type="entry name" value="MmgE/PrpD_sf_2"/>
</dbReference>
<evidence type="ECO:0000313" key="5">
    <source>
        <dbReference type="Proteomes" id="UP000238308"/>
    </source>
</evidence>
<dbReference type="InterPro" id="IPR045337">
    <property type="entry name" value="MmgE_PrpD_C"/>
</dbReference>
<dbReference type="Gene3D" id="1.10.4100.10">
    <property type="entry name" value="2-methylcitrate dehydratase PrpD"/>
    <property type="match status" value="1"/>
</dbReference>
<dbReference type="RefSeq" id="WP_106226651.1">
    <property type="nucleotide sequence ID" value="NZ_PVTV01000011.1"/>
</dbReference>
<sequence>MTGLTQALGNYVANPSFAGKEPEACEVAKTGFIDTIATMIAGSSEPVVQIVQQFFDQGQSVGQTDGQRAGQAPIPFAGNYRPAQQAAFINAVAGHALDYDDVALSGHPSTVLVPAILAEGYVLQSSGRDALSAYVIGYEVWAELFKREADQYHLKGWHPTGVLGAVACAAAVAYLHRLDADLSARALAIAASMASGLVANFGTMTKPFHAGRAASHGIDAVRLAKLGMTSSPDAFEHHAGYLAALSPAGRVDRASDASSLGQAPRILESGLSIKRYPVCYSCHRTIDGVLEIANRENLKATDIKSMHLTTGAAQASMLRNHHPKTGLEAKFSAEFAIASAIVAREVGLSQLTDEFVTREDVSSLYDKLTVSITDKSCPIDPSFALTDRIVIETVAGKTFDSGEIRFPLGNAMNPIDAVGLKQKFDDCVLTGQTNNPSLKGIDSDLYQRIAALESLPNIRQLFQAT</sequence>
<dbReference type="Pfam" id="PF19305">
    <property type="entry name" value="MmgE_PrpD_C"/>
    <property type="match status" value="1"/>
</dbReference>
<dbReference type="InterPro" id="IPR042183">
    <property type="entry name" value="MmgE/PrpD_sf_1"/>
</dbReference>
<dbReference type="Gene3D" id="3.30.1330.120">
    <property type="entry name" value="2-methylcitrate dehydratase PrpD"/>
    <property type="match status" value="1"/>
</dbReference>
<dbReference type="InterPro" id="IPR005656">
    <property type="entry name" value="MmgE_PrpD"/>
</dbReference>